<feature type="active site" description="For glutaminase activity" evidence="7">
    <location>
        <position position="122"/>
    </location>
</feature>
<dbReference type="FunFam" id="1.10.10.1140:FF:000001">
    <property type="entry name" value="Glutamine-dependent NAD(+) synthetase"/>
    <property type="match status" value="1"/>
</dbReference>
<proteinExistence type="inferred from homology"/>
<evidence type="ECO:0000256" key="1">
    <source>
        <dbReference type="ARBA" id="ARBA00005188"/>
    </source>
</evidence>
<feature type="binding site" evidence="7">
    <location>
        <position position="211"/>
    </location>
    <ligand>
        <name>L-glutamine</name>
        <dbReference type="ChEBI" id="CHEBI:58359"/>
    </ligand>
</feature>
<evidence type="ECO:0000259" key="9">
    <source>
        <dbReference type="PROSITE" id="PS50263"/>
    </source>
</evidence>
<comment type="function">
    <text evidence="7">Catalyzes the ATP-dependent amidation of deamido-NAD to form NAD. Uses L-glutamine as a nitrogen source.</text>
</comment>
<dbReference type="InterPro" id="IPR014729">
    <property type="entry name" value="Rossmann-like_a/b/a_fold"/>
</dbReference>
<organism evidence="10 11">
    <name type="scientific">Serinibacter salmoneus</name>
    <dbReference type="NCBI Taxonomy" id="556530"/>
    <lineage>
        <taxon>Bacteria</taxon>
        <taxon>Bacillati</taxon>
        <taxon>Actinomycetota</taxon>
        <taxon>Actinomycetes</taxon>
        <taxon>Micrococcales</taxon>
        <taxon>Beutenbergiaceae</taxon>
        <taxon>Serinibacter</taxon>
    </lineage>
</organism>
<feature type="binding site" evidence="7">
    <location>
        <position position="638"/>
    </location>
    <ligand>
        <name>deamido-NAD(+)</name>
        <dbReference type="ChEBI" id="CHEBI:58437"/>
        <note>ligand shared between two neighboring subunits</note>
    </ligand>
</feature>
<dbReference type="InterPro" id="IPR003694">
    <property type="entry name" value="NAD_synthase"/>
</dbReference>
<protein>
    <recommendedName>
        <fullName evidence="7 8">Glutamine-dependent NAD(+) synthetase</fullName>
        <ecNumber evidence="7 8">6.3.5.1</ecNumber>
    </recommendedName>
    <alternativeName>
        <fullName evidence="7 8">NAD(+) synthase [glutamine-hydrolyzing]</fullName>
    </alternativeName>
</protein>
<keyword evidence="11" id="KW-1185">Reference proteome</keyword>
<comment type="caution">
    <text evidence="10">The sequence shown here is derived from an EMBL/GenBank/DDBJ whole genome shotgun (WGS) entry which is preliminary data.</text>
</comment>
<feature type="active site" description="Nucleophile; for glutaminase activity" evidence="7">
    <location>
        <position position="178"/>
    </location>
</feature>
<dbReference type="HAMAP" id="MF_02090">
    <property type="entry name" value="NadE_glutamine_dep"/>
    <property type="match status" value="1"/>
</dbReference>
<dbReference type="Gene3D" id="3.40.50.620">
    <property type="entry name" value="HUPs"/>
    <property type="match status" value="1"/>
</dbReference>
<dbReference type="GO" id="GO:0005737">
    <property type="term" value="C:cytoplasm"/>
    <property type="evidence" value="ECO:0007669"/>
    <property type="project" value="InterPro"/>
</dbReference>
<accession>A0A2A9CYH8</accession>
<dbReference type="GO" id="GO:0008795">
    <property type="term" value="F:NAD+ synthase activity"/>
    <property type="evidence" value="ECO:0007669"/>
    <property type="project" value="UniProtKB-UniRule"/>
</dbReference>
<dbReference type="FunFam" id="3.40.50.620:FF:000155">
    <property type="entry name" value="Glutamine-dependent NAD(+) synthetase"/>
    <property type="match status" value="1"/>
</dbReference>
<dbReference type="GO" id="GO:0009435">
    <property type="term" value="P:NAD+ biosynthetic process"/>
    <property type="evidence" value="ECO:0007669"/>
    <property type="project" value="UniProtKB-UniRule"/>
</dbReference>
<dbReference type="InterPro" id="IPR036526">
    <property type="entry name" value="C-N_Hydrolase_sf"/>
</dbReference>
<dbReference type="SUPFAM" id="SSF56317">
    <property type="entry name" value="Carbon-nitrogen hydrolase"/>
    <property type="match status" value="1"/>
</dbReference>
<dbReference type="GO" id="GO:0004359">
    <property type="term" value="F:glutaminase activity"/>
    <property type="evidence" value="ECO:0007669"/>
    <property type="project" value="InterPro"/>
</dbReference>
<dbReference type="UniPathway" id="UPA00253">
    <property type="reaction ID" value="UER00334"/>
</dbReference>
<evidence type="ECO:0000313" key="10">
    <source>
        <dbReference type="EMBL" id="PFG18732.1"/>
    </source>
</evidence>
<dbReference type="InterPro" id="IPR003010">
    <property type="entry name" value="C-N_Hydrolase"/>
</dbReference>
<dbReference type="InterPro" id="IPR022310">
    <property type="entry name" value="NAD/GMP_synthase"/>
</dbReference>
<dbReference type="PANTHER" id="PTHR23090">
    <property type="entry name" value="NH 3 /GLUTAMINE-DEPENDENT NAD + SYNTHETASE"/>
    <property type="match status" value="1"/>
</dbReference>
<evidence type="ECO:0000256" key="8">
    <source>
        <dbReference type="PIRNR" id="PIRNR006630"/>
    </source>
</evidence>
<dbReference type="InterPro" id="IPR014445">
    <property type="entry name" value="Gln-dep_NAD_synthase"/>
</dbReference>
<evidence type="ECO:0000256" key="4">
    <source>
        <dbReference type="ARBA" id="ARBA00022741"/>
    </source>
</evidence>
<dbReference type="Pfam" id="PF02540">
    <property type="entry name" value="NAD_synthase"/>
    <property type="match status" value="1"/>
</dbReference>
<feature type="active site" description="Proton acceptor; for glutaminase activity" evidence="7">
    <location>
        <position position="53"/>
    </location>
</feature>
<dbReference type="EMBL" id="PDJD01000001">
    <property type="protein sequence ID" value="PFG18732.1"/>
    <property type="molecule type" value="Genomic_DNA"/>
</dbReference>
<dbReference type="EC" id="6.3.5.1" evidence="7 8"/>
<feature type="domain" description="CN hydrolase" evidence="9">
    <location>
        <begin position="13"/>
        <end position="278"/>
    </location>
</feature>
<dbReference type="AlphaFoldDB" id="A0A2A9CYH8"/>
<evidence type="ECO:0000256" key="3">
    <source>
        <dbReference type="ARBA" id="ARBA00022598"/>
    </source>
</evidence>
<evidence type="ECO:0000256" key="6">
    <source>
        <dbReference type="ARBA" id="ARBA00023027"/>
    </source>
</evidence>
<dbReference type="RefSeq" id="WP_098467973.1">
    <property type="nucleotide sequence ID" value="NZ_PDJD01000001.1"/>
</dbReference>
<sequence>MTDFRNSYRHGFARVATVTHPVRIADPAANAQAILAQVHDLSQEGVAVALFGELGLVGYAIEDLVLADAVLEATESAIAAIAVESADLLPMIVVGAPLRHGGRLYNCAVVIHRGEVLGVAPKSLLPTYREFYERRWYAPGDDQRGGTITVAGREVPFGPDLLFDVVDVPGLVVHAEVCEDFWVPIPPSAEAALAGATLLLNLSGSPITIARAEDRHLLARSASARYLAAYAYAAAGAGESTNEVAWDGQTMVYERGRLLGQTERFPDGPRACVVDIDAAGLRRERLQQGTFDDNRRTHADRVSAFRRIEVRLDPPTGDIGLRRAVDRYPFVPDDAARLAQDCYEAYSIQVAGLEQRMRAIGNPRLVIGVSGGLDSTHAMLVAARAVDRLGLPREHILAVTMPGFATSDHTKSNAWALGRALGAEMLEIDITPAAREMLTRIGHPFAGGEPVYDVTFENVQAGLRTDYLFRLANQRGGIVVGTGDLSEMALGWCTYGVGDQMSHYAVNTGVPKTLIQHLIRWVISTEQFDASTDAVLQSVLDTEISPELVPAGADGAVQSTEATIGPYALHDFALHHTVRLGRAPSTIAFLAEHAWRSAEHGAWPPGYPESARVAYQLPEIRYWLEVFLKRFFGFSQFKRTAIPNGPKVSPAGALSPRGDWRAPSDGNATVWLAELAAALDGVAQAERPSASP</sequence>
<dbReference type="CDD" id="cd00553">
    <property type="entry name" value="NAD_synthase"/>
    <property type="match status" value="1"/>
</dbReference>
<name>A0A2A9CYH8_9MICO</name>
<evidence type="ECO:0000256" key="2">
    <source>
        <dbReference type="ARBA" id="ARBA00007145"/>
    </source>
</evidence>
<comment type="similarity">
    <text evidence="2 7 8">In the C-terminal section; belongs to the NAD synthetase family.</text>
</comment>
<evidence type="ECO:0000313" key="11">
    <source>
        <dbReference type="Proteomes" id="UP000224915"/>
    </source>
</evidence>
<dbReference type="PANTHER" id="PTHR23090:SF9">
    <property type="entry name" value="GLUTAMINE-DEPENDENT NAD(+) SYNTHETASE"/>
    <property type="match status" value="1"/>
</dbReference>
<dbReference type="InterPro" id="IPR041856">
    <property type="entry name" value="NAD+_synth_C"/>
</dbReference>
<feature type="binding site" evidence="7">
    <location>
        <position position="205"/>
    </location>
    <ligand>
        <name>L-glutamine</name>
        <dbReference type="ChEBI" id="CHEBI:58359"/>
    </ligand>
</feature>
<dbReference type="SUPFAM" id="SSF52402">
    <property type="entry name" value="Adenine nucleotide alpha hydrolases-like"/>
    <property type="match status" value="1"/>
</dbReference>
<feature type="binding site" evidence="7">
    <location>
        <begin position="368"/>
        <end position="375"/>
    </location>
    <ligand>
        <name>ATP</name>
        <dbReference type="ChEBI" id="CHEBI:30616"/>
    </ligand>
</feature>
<dbReference type="Gene3D" id="1.10.10.1140">
    <property type="entry name" value="Glutamine-dependent NAD+ synthetase, C-terminal domain"/>
    <property type="match status" value="1"/>
</dbReference>
<reference evidence="10 11" key="1">
    <citation type="submission" date="2017-10" db="EMBL/GenBank/DDBJ databases">
        <title>Sequencing the genomes of 1000 actinobacteria strains.</title>
        <authorList>
            <person name="Klenk H.-P."/>
        </authorList>
    </citation>
    <scope>NUCLEOTIDE SEQUENCE [LARGE SCALE GENOMIC DNA]</scope>
    <source>
        <strain evidence="10 11">DSM 21801</strain>
    </source>
</reference>
<feature type="binding site" evidence="7">
    <location>
        <position position="128"/>
    </location>
    <ligand>
        <name>L-glutamine</name>
        <dbReference type="ChEBI" id="CHEBI:58359"/>
    </ligand>
</feature>
<keyword evidence="4 7" id="KW-0547">Nucleotide-binding</keyword>
<feature type="binding site" evidence="7">
    <location>
        <begin position="492"/>
        <end position="495"/>
    </location>
    <ligand>
        <name>deamido-NAD(+)</name>
        <dbReference type="ChEBI" id="CHEBI:58437"/>
        <note>ligand shared between two neighboring subunits</note>
    </ligand>
</feature>
<keyword evidence="6 7" id="KW-0520">NAD</keyword>
<evidence type="ECO:0000256" key="7">
    <source>
        <dbReference type="HAMAP-Rule" id="MF_02090"/>
    </source>
</evidence>
<dbReference type="Proteomes" id="UP000224915">
    <property type="component" value="Unassembled WGS sequence"/>
</dbReference>
<feature type="binding site" evidence="7">
    <location>
        <position position="487"/>
    </location>
    <ligand>
        <name>deamido-NAD(+)</name>
        <dbReference type="ChEBI" id="CHEBI:58437"/>
        <note>ligand shared between two neighboring subunits</note>
    </ligand>
</feature>
<evidence type="ECO:0000256" key="5">
    <source>
        <dbReference type="ARBA" id="ARBA00022840"/>
    </source>
</evidence>
<keyword evidence="5 7" id="KW-0067">ATP-binding</keyword>
<dbReference type="Gene3D" id="3.60.110.10">
    <property type="entry name" value="Carbon-nitrogen hydrolase"/>
    <property type="match status" value="1"/>
</dbReference>
<dbReference type="GO" id="GO:0003952">
    <property type="term" value="F:NAD+ synthase (glutamine-hydrolyzing) activity"/>
    <property type="evidence" value="ECO:0007669"/>
    <property type="project" value="UniProtKB-UniRule"/>
</dbReference>
<dbReference type="Pfam" id="PF00795">
    <property type="entry name" value="CN_hydrolase"/>
    <property type="match status" value="1"/>
</dbReference>
<dbReference type="NCBIfam" id="NF002730">
    <property type="entry name" value="PRK02628.1"/>
    <property type="match status" value="1"/>
</dbReference>
<dbReference type="OrthoDB" id="9760188at2"/>
<comment type="pathway">
    <text evidence="1 7 8">Cofactor biosynthesis; NAD(+) biosynthesis; NAD(+) from deamido-NAD(+) (L-Gln route): step 1/1.</text>
</comment>
<feature type="binding site" evidence="7">
    <location>
        <position position="482"/>
    </location>
    <ligand>
        <name>ATP</name>
        <dbReference type="ChEBI" id="CHEBI:30616"/>
    </ligand>
</feature>
<dbReference type="PIRSF" id="PIRSF006630">
    <property type="entry name" value="NADS_GAT"/>
    <property type="match status" value="1"/>
</dbReference>
<dbReference type="PROSITE" id="PS50263">
    <property type="entry name" value="CN_HYDROLASE"/>
    <property type="match status" value="1"/>
</dbReference>
<dbReference type="CDD" id="cd07570">
    <property type="entry name" value="GAT_Gln-NAD-synth"/>
    <property type="match status" value="1"/>
</dbReference>
<comment type="catalytic activity">
    <reaction evidence="7 8">
        <text>deamido-NAD(+) + L-glutamine + ATP + H2O = L-glutamate + AMP + diphosphate + NAD(+) + H(+)</text>
        <dbReference type="Rhea" id="RHEA:24384"/>
        <dbReference type="ChEBI" id="CHEBI:15377"/>
        <dbReference type="ChEBI" id="CHEBI:15378"/>
        <dbReference type="ChEBI" id="CHEBI:29985"/>
        <dbReference type="ChEBI" id="CHEBI:30616"/>
        <dbReference type="ChEBI" id="CHEBI:33019"/>
        <dbReference type="ChEBI" id="CHEBI:57540"/>
        <dbReference type="ChEBI" id="CHEBI:58359"/>
        <dbReference type="ChEBI" id="CHEBI:58437"/>
        <dbReference type="ChEBI" id="CHEBI:456215"/>
        <dbReference type="EC" id="6.3.5.1"/>
    </reaction>
</comment>
<gene>
    <name evidence="7" type="primary">nadE</name>
    <name evidence="10" type="ORF">ATL40_0275</name>
</gene>
<keyword evidence="3 7" id="KW-0436">Ligase</keyword>
<dbReference type="GO" id="GO:0005524">
    <property type="term" value="F:ATP binding"/>
    <property type="evidence" value="ECO:0007669"/>
    <property type="project" value="UniProtKB-UniRule"/>
</dbReference>
<feature type="binding site" evidence="7">
    <location>
        <position position="458"/>
    </location>
    <ligand>
        <name>deamido-NAD(+)</name>
        <dbReference type="ChEBI" id="CHEBI:58437"/>
        <note>ligand shared between two neighboring subunits</note>
    </ligand>
</feature>